<feature type="binding site" evidence="26">
    <location>
        <position position="169"/>
    </location>
    <ligand>
        <name>Zn(2+)</name>
        <dbReference type="ChEBI" id="CHEBI:29105"/>
        <note>catalytic</note>
    </ligand>
</feature>
<dbReference type="FunFam" id="2.10.25.10:FF:000388">
    <property type="entry name" value="Laminin subunit alpha"/>
    <property type="match status" value="1"/>
</dbReference>
<evidence type="ECO:0000256" key="16">
    <source>
        <dbReference type="ARBA" id="ARBA00022869"/>
    </source>
</evidence>
<dbReference type="FunFam" id="2.10.25.10:FF:000166">
    <property type="entry name" value="laminin subunit gamma-1"/>
    <property type="match status" value="1"/>
</dbReference>
<dbReference type="Gene3D" id="2.10.55.10">
    <property type="entry name" value="Leishmanolysin domain 3"/>
    <property type="match status" value="1"/>
</dbReference>
<keyword evidence="12" id="KW-0677">Repeat</keyword>
<evidence type="ECO:0000256" key="6">
    <source>
        <dbReference type="ARBA" id="ARBA00022525"/>
    </source>
</evidence>
<keyword evidence="11" id="KW-0732">Signal</keyword>
<feature type="domain" description="Laminin EGF-like" evidence="29">
    <location>
        <begin position="1516"/>
        <end position="1561"/>
    </location>
</feature>
<keyword evidence="10 26" id="KW-0479">Metal-binding</keyword>
<dbReference type="PROSITE" id="PS51115">
    <property type="entry name" value="LAMININ_IVA"/>
    <property type="match status" value="1"/>
</dbReference>
<keyword evidence="7" id="KW-0272">Extracellular matrix</keyword>
<keyword evidence="21" id="KW-0325">Glycoprotein</keyword>
<proteinExistence type="inferred from homology"/>
<feature type="coiled-coil region" evidence="28">
    <location>
        <begin position="1637"/>
        <end position="1685"/>
    </location>
</feature>
<comment type="caution">
    <text evidence="27">Lacks conserved residue(s) required for the propagation of feature annotation.</text>
</comment>
<evidence type="ECO:0000313" key="33">
    <source>
        <dbReference type="Proteomes" id="UP001367676"/>
    </source>
</evidence>
<evidence type="ECO:0000256" key="8">
    <source>
        <dbReference type="ARBA" id="ARBA00022618"/>
    </source>
</evidence>
<dbReference type="GO" id="GO:0006508">
    <property type="term" value="P:proteolysis"/>
    <property type="evidence" value="ECO:0007669"/>
    <property type="project" value="UniProtKB-KW"/>
</dbReference>
<dbReference type="Proteomes" id="UP001367676">
    <property type="component" value="Unassembled WGS sequence"/>
</dbReference>
<dbReference type="PROSITE" id="PS50027">
    <property type="entry name" value="EGF_LAM_2"/>
    <property type="match status" value="7"/>
</dbReference>
<evidence type="ECO:0000256" key="14">
    <source>
        <dbReference type="ARBA" id="ARBA00022801"/>
    </source>
</evidence>
<evidence type="ECO:0000259" key="30">
    <source>
        <dbReference type="PROSITE" id="PS51115"/>
    </source>
</evidence>
<dbReference type="InterPro" id="IPR002049">
    <property type="entry name" value="LE_dom"/>
</dbReference>
<evidence type="ECO:0000256" key="22">
    <source>
        <dbReference type="ARBA" id="ARBA00023292"/>
    </source>
</evidence>
<dbReference type="PROSITE" id="PS51117">
    <property type="entry name" value="LAMININ_NTER"/>
    <property type="match status" value="1"/>
</dbReference>
<feature type="disulfide bond" evidence="27">
    <location>
        <begin position="1440"/>
        <end position="1449"/>
    </location>
</feature>
<feature type="domain" description="Laminin N-terminal" evidence="31">
    <location>
        <begin position="572"/>
        <end position="808"/>
    </location>
</feature>
<evidence type="ECO:0000256" key="11">
    <source>
        <dbReference type="ARBA" id="ARBA00022729"/>
    </source>
</evidence>
<dbReference type="GO" id="GO:0016020">
    <property type="term" value="C:membrane"/>
    <property type="evidence" value="ECO:0007669"/>
    <property type="project" value="InterPro"/>
</dbReference>
<keyword evidence="14" id="KW-0378">Hydrolase</keyword>
<dbReference type="CDD" id="cd00055">
    <property type="entry name" value="EGF_Lam"/>
    <property type="match status" value="10"/>
</dbReference>
<dbReference type="FunFam" id="2.60.120.260:FF:000018">
    <property type="entry name" value="Laminin subunit gamma 1"/>
    <property type="match status" value="1"/>
</dbReference>
<feature type="coiled-coil region" evidence="28">
    <location>
        <begin position="1722"/>
        <end position="1749"/>
    </location>
</feature>
<evidence type="ECO:0000256" key="12">
    <source>
        <dbReference type="ARBA" id="ARBA00022737"/>
    </source>
</evidence>
<dbReference type="FunFam" id="2.10.25.10:FF:000174">
    <property type="entry name" value="Laminin subunit gamma-1"/>
    <property type="match status" value="1"/>
</dbReference>
<dbReference type="FunFam" id="2.10.55.10:FF:000001">
    <property type="entry name" value="Leishmanolysin like peptidase"/>
    <property type="match status" value="1"/>
</dbReference>
<evidence type="ECO:0000313" key="32">
    <source>
        <dbReference type="EMBL" id="KAK7578006.1"/>
    </source>
</evidence>
<evidence type="ECO:0000256" key="10">
    <source>
        <dbReference type="ARBA" id="ARBA00022723"/>
    </source>
</evidence>
<dbReference type="GO" id="GO:0005604">
    <property type="term" value="C:basement membrane"/>
    <property type="evidence" value="ECO:0007669"/>
    <property type="project" value="UniProtKB-SubCell"/>
</dbReference>
<dbReference type="SMART" id="SM00180">
    <property type="entry name" value="EGF_Lam"/>
    <property type="match status" value="10"/>
</dbReference>
<evidence type="ECO:0000256" key="19">
    <source>
        <dbReference type="ARBA" id="ARBA00023054"/>
    </source>
</evidence>
<name>A0AAN9Y017_9HEMI</name>
<reference evidence="32 33" key="1">
    <citation type="submission" date="2024-03" db="EMBL/GenBank/DDBJ databases">
        <title>Adaptation during the transition from Ophiocordyceps entomopathogen to insect associate is accompanied by gene loss and intensified selection.</title>
        <authorList>
            <person name="Ward C.M."/>
            <person name="Onetto C.A."/>
            <person name="Borneman A.R."/>
        </authorList>
    </citation>
    <scope>NUCLEOTIDE SEQUENCE [LARGE SCALE GENOMIC DNA]</scope>
    <source>
        <strain evidence="32">AWRI1</strain>
        <tissue evidence="32">Single Adult Female</tissue>
    </source>
</reference>
<feature type="domain" description="Laminin EGF-like" evidence="29">
    <location>
        <begin position="1359"/>
        <end position="1413"/>
    </location>
</feature>
<feature type="active site" evidence="25">
    <location>
        <position position="166"/>
    </location>
</feature>
<evidence type="ECO:0000256" key="1">
    <source>
        <dbReference type="ARBA" id="ARBA00002418"/>
    </source>
</evidence>
<feature type="coiled-coil region" evidence="28">
    <location>
        <begin position="2041"/>
        <end position="2137"/>
    </location>
</feature>
<dbReference type="InterPro" id="IPR001577">
    <property type="entry name" value="Peptidase_M8"/>
</dbReference>
<dbReference type="PANTHER" id="PTHR10574:SF435">
    <property type="entry name" value="LAMININ SUBUNIT GAMMA-1"/>
    <property type="match status" value="1"/>
</dbReference>
<organism evidence="32 33">
    <name type="scientific">Parthenolecanium corni</name>
    <dbReference type="NCBI Taxonomy" id="536013"/>
    <lineage>
        <taxon>Eukaryota</taxon>
        <taxon>Metazoa</taxon>
        <taxon>Ecdysozoa</taxon>
        <taxon>Arthropoda</taxon>
        <taxon>Hexapoda</taxon>
        <taxon>Insecta</taxon>
        <taxon>Pterygota</taxon>
        <taxon>Neoptera</taxon>
        <taxon>Paraneoptera</taxon>
        <taxon>Hemiptera</taxon>
        <taxon>Sternorrhyncha</taxon>
        <taxon>Coccoidea</taxon>
        <taxon>Coccidae</taxon>
        <taxon>Parthenolecanium</taxon>
    </lineage>
</organism>
<dbReference type="InterPro" id="IPR000742">
    <property type="entry name" value="EGF"/>
</dbReference>
<evidence type="ECO:0000256" key="24">
    <source>
        <dbReference type="ARBA" id="ARBA00039717"/>
    </source>
</evidence>
<evidence type="ECO:0000256" key="28">
    <source>
        <dbReference type="SAM" id="Coils"/>
    </source>
</evidence>
<dbReference type="FunFam" id="2.10.25.10:FF:000580">
    <property type="entry name" value="Wing blister, isoform B"/>
    <property type="match status" value="1"/>
</dbReference>
<dbReference type="GO" id="GO:0007155">
    <property type="term" value="P:cell adhesion"/>
    <property type="evidence" value="ECO:0007669"/>
    <property type="project" value="UniProtKB-KW"/>
</dbReference>
<feature type="domain" description="Laminin EGF-like" evidence="29">
    <location>
        <begin position="1468"/>
        <end position="1515"/>
    </location>
</feature>
<keyword evidence="13" id="KW-0498">Mitosis</keyword>
<feature type="coiled-coil region" evidence="28">
    <location>
        <begin position="1921"/>
        <end position="1983"/>
    </location>
</feature>
<keyword evidence="33" id="KW-1185">Reference proteome</keyword>
<dbReference type="InterPro" id="IPR000034">
    <property type="entry name" value="Laminin_IV"/>
</dbReference>
<keyword evidence="8" id="KW-0132">Cell division</keyword>
<dbReference type="GO" id="GO:0009887">
    <property type="term" value="P:animal organ morphogenesis"/>
    <property type="evidence" value="ECO:0007669"/>
    <property type="project" value="TreeGrafter"/>
</dbReference>
<feature type="disulfide bond" evidence="27">
    <location>
        <begin position="1468"/>
        <end position="1480"/>
    </location>
</feature>
<keyword evidence="6" id="KW-0964">Secreted</keyword>
<evidence type="ECO:0000256" key="3">
    <source>
        <dbReference type="ARBA" id="ARBA00004496"/>
    </source>
</evidence>
<dbReference type="GO" id="GO:0004222">
    <property type="term" value="F:metalloendopeptidase activity"/>
    <property type="evidence" value="ECO:0007669"/>
    <property type="project" value="InterPro"/>
</dbReference>
<evidence type="ECO:0000256" key="20">
    <source>
        <dbReference type="ARBA" id="ARBA00023157"/>
    </source>
</evidence>
<evidence type="ECO:0000256" key="17">
    <source>
        <dbReference type="ARBA" id="ARBA00022889"/>
    </source>
</evidence>
<evidence type="ECO:0000256" key="25">
    <source>
        <dbReference type="PIRSR" id="PIRSR601577-1"/>
    </source>
</evidence>
<accession>A0AAN9Y017</accession>
<keyword evidence="18 26" id="KW-0482">Metalloprotease</keyword>
<evidence type="ECO:0000256" key="9">
    <source>
        <dbReference type="ARBA" id="ARBA00022670"/>
    </source>
</evidence>
<feature type="domain" description="Laminin EGF-like" evidence="29">
    <location>
        <begin position="972"/>
        <end position="1024"/>
    </location>
</feature>
<feature type="binding site" evidence="26">
    <location>
        <position position="271"/>
    </location>
    <ligand>
        <name>Zn(2+)</name>
        <dbReference type="ChEBI" id="CHEBI:29105"/>
        <note>catalytic</note>
    </ligand>
</feature>
<evidence type="ECO:0000256" key="15">
    <source>
        <dbReference type="ARBA" id="ARBA00022833"/>
    </source>
</evidence>
<feature type="binding site" evidence="26">
    <location>
        <position position="165"/>
    </location>
    <ligand>
        <name>Zn(2+)</name>
        <dbReference type="ChEBI" id="CHEBI:29105"/>
        <note>catalytic</note>
    </ligand>
</feature>
<keyword evidence="16" id="KW-0084">Basement membrane</keyword>
<dbReference type="SUPFAM" id="SSF57196">
    <property type="entry name" value="EGF/Laminin"/>
    <property type="match status" value="9"/>
</dbReference>
<comment type="caution">
    <text evidence="32">The sequence shown here is derived from an EMBL/GenBank/DDBJ whole genome shotgun (WGS) entry which is preliminary data.</text>
</comment>
<dbReference type="GO" id="GO:0046872">
    <property type="term" value="F:metal ion binding"/>
    <property type="evidence" value="ECO:0007669"/>
    <property type="project" value="UniProtKB-KW"/>
</dbReference>
<evidence type="ECO:0000256" key="26">
    <source>
        <dbReference type="PIRSR" id="PIRSR601577-2"/>
    </source>
</evidence>
<keyword evidence="9" id="KW-0645">Protease</keyword>
<keyword evidence="17" id="KW-0130">Cell adhesion</keyword>
<evidence type="ECO:0000256" key="23">
    <source>
        <dbReference type="ARBA" id="ARBA00023306"/>
    </source>
</evidence>
<feature type="domain" description="Laminin EGF-like" evidence="29">
    <location>
        <begin position="925"/>
        <end position="971"/>
    </location>
</feature>
<evidence type="ECO:0000256" key="5">
    <source>
        <dbReference type="ARBA" id="ARBA00022490"/>
    </source>
</evidence>
<dbReference type="Gene3D" id="3.90.132.10">
    <property type="entry name" value="Leishmanolysin , domain 2"/>
    <property type="match status" value="1"/>
</dbReference>
<dbReference type="FunFam" id="2.10.25.10:FF:000067">
    <property type="entry name" value="Laminin subunit gamma 1"/>
    <property type="match status" value="2"/>
</dbReference>
<keyword evidence="20 27" id="KW-1015">Disulfide bond</keyword>
<dbReference type="Gene3D" id="2.60.120.260">
    <property type="entry name" value="Galactose-binding domain-like"/>
    <property type="match status" value="1"/>
</dbReference>
<feature type="disulfide bond" evidence="27">
    <location>
        <begin position="1470"/>
        <end position="1487"/>
    </location>
</feature>
<dbReference type="PROSITE" id="PS01248">
    <property type="entry name" value="EGF_LAM_1"/>
    <property type="match status" value="5"/>
</dbReference>
<feature type="disulfide bond" evidence="27">
    <location>
        <begin position="1516"/>
        <end position="1528"/>
    </location>
</feature>
<keyword evidence="15 26" id="KW-0862">Zinc</keyword>
<keyword evidence="19 28" id="KW-0175">Coiled coil</keyword>
<dbReference type="EMBL" id="JBBCAQ010000035">
    <property type="protein sequence ID" value="KAK7578006.1"/>
    <property type="molecule type" value="Genomic_DNA"/>
</dbReference>
<dbReference type="Pfam" id="PF00052">
    <property type="entry name" value="Laminin_B"/>
    <property type="match status" value="1"/>
</dbReference>
<dbReference type="GO" id="GO:0005737">
    <property type="term" value="C:cytoplasm"/>
    <property type="evidence" value="ECO:0007669"/>
    <property type="project" value="UniProtKB-SubCell"/>
</dbReference>
<dbReference type="GO" id="GO:0051301">
    <property type="term" value="P:cell division"/>
    <property type="evidence" value="ECO:0007669"/>
    <property type="project" value="UniProtKB-KW"/>
</dbReference>
<dbReference type="GO" id="GO:0009888">
    <property type="term" value="P:tissue development"/>
    <property type="evidence" value="ECO:0007669"/>
    <property type="project" value="TreeGrafter"/>
</dbReference>
<protein>
    <recommendedName>
        <fullName evidence="24">Leishmanolysin-like peptidase</fullName>
    </recommendedName>
</protein>
<gene>
    <name evidence="32" type="ORF">V9T40_010211</name>
</gene>
<feature type="disulfide bond" evidence="27">
    <location>
        <begin position="995"/>
        <end position="1004"/>
    </location>
</feature>
<comment type="function">
    <text evidence="1">Binding to cells via a high affinity receptor, laminin is thought to mediate the attachment, migration and organization of cells into tissues during embryonic development by interacting with other extracellular matrix components.</text>
</comment>
<dbReference type="Pfam" id="PF00053">
    <property type="entry name" value="EGF_laminin"/>
    <property type="match status" value="10"/>
</dbReference>
<keyword evidence="22 27" id="KW-0424">Laminin EGF-like domain</keyword>
<keyword evidence="5" id="KW-0963">Cytoplasm</keyword>
<dbReference type="InterPro" id="IPR050440">
    <property type="entry name" value="Laminin/Netrin_ECM"/>
</dbReference>
<feature type="disulfide bond" evidence="27">
    <location>
        <begin position="925"/>
        <end position="937"/>
    </location>
</feature>
<dbReference type="PANTHER" id="PTHR10574">
    <property type="entry name" value="NETRIN/LAMININ-RELATED"/>
    <property type="match status" value="1"/>
</dbReference>
<comment type="cofactor">
    <cofactor evidence="26">
        <name>Zn(2+)</name>
        <dbReference type="ChEBI" id="CHEBI:29105"/>
    </cofactor>
    <text evidence="26">Binds 1 zinc ion per subunit.</text>
</comment>
<evidence type="ECO:0000256" key="21">
    <source>
        <dbReference type="ARBA" id="ARBA00023180"/>
    </source>
</evidence>
<comment type="subcellular location">
    <subcellularLocation>
        <location evidence="3">Cytoplasm</location>
    </subcellularLocation>
    <subcellularLocation>
        <location evidence="2">Secreted</location>
        <location evidence="2">Extracellular space</location>
        <location evidence="2">Extracellular matrix</location>
        <location evidence="2">Basement membrane</location>
    </subcellularLocation>
</comment>
<evidence type="ECO:0000259" key="29">
    <source>
        <dbReference type="PROSITE" id="PS50027"/>
    </source>
</evidence>
<feature type="domain" description="Laminin EGF-like" evidence="29">
    <location>
        <begin position="1414"/>
        <end position="1467"/>
    </location>
</feature>
<dbReference type="SMART" id="SM00281">
    <property type="entry name" value="LamB"/>
    <property type="match status" value="1"/>
</dbReference>
<dbReference type="SUPFAM" id="SSF55486">
    <property type="entry name" value="Metalloproteases ('zincins'), catalytic domain"/>
    <property type="match status" value="1"/>
</dbReference>
<dbReference type="InterPro" id="IPR008211">
    <property type="entry name" value="Laminin_N"/>
</dbReference>
<evidence type="ECO:0000256" key="4">
    <source>
        <dbReference type="ARBA" id="ARBA00005860"/>
    </source>
</evidence>
<feature type="disulfide bond" evidence="27">
    <location>
        <begin position="1383"/>
        <end position="1392"/>
    </location>
</feature>
<feature type="domain" description="Laminin EGF-like" evidence="29">
    <location>
        <begin position="1255"/>
        <end position="1303"/>
    </location>
</feature>
<dbReference type="SMART" id="SM00136">
    <property type="entry name" value="LamNT"/>
    <property type="match status" value="1"/>
</dbReference>
<sequence>MLQVLHDVHIEPAHIMKKRSVNQSLRILLYYDESVYRKCVNNQVFYRKGDPHPYCKNACEEITMCGEVQVPEEHLAVCKTCNASGMGCSVIDSEVSPGIKGADFVFYVSALKTERCNKGLTVAYAAHCQQESALDRPIAGHANLCPESISTKPQELEILLSTVKHEILHALGFSVSLFAFYRDGNGNPLTPREDNGKPRLNEKLQTRQWSDKVIRSVVRKNWTVHGGTIDKVIQVMVTPRVVQEVRQHFNCPQLEGAELEDQGEDGTAITHWEKRVFENEAMTGTHTQNPVYSRLTLALMEDTGWYKANYSMAQDLSWGKNLGCDFVMKSCKQWMDVKRAKGKSIHPFCDKVKQDPLETECTDDRSSVALCNLVEQSEPLPNIYQNFDVIPHVKPGREAYYGGSVSLADYCPYIQEFTWRSKNVVIRGSHCQYPENNPHPDKNFALEVYGENSRCFDHTDQMWEEQTCRQIRQWQHWGSGCYRYSCHNGRLHILVGNYSYTCYFPGQELVIRIMANGWLHKGILSCPSCEEICKEEFKEKDEWCKSPTNVPPTARGNVIEGPGVPCYDERGQAQRCIPEFENAAFGLEVEATNTCGQNGPVEYCVLSSTTFLKYGCDYCNSPQEHGPYYMTDFSSTNSTWWQSETMYENIQHPNQVNITLHFGKAFDITYIQLLFKSPRPHSFAIYKKTTEGGPWIPYQYYSADCRGMYNLPDGSYIRKGDGETQAFCTSEYSDLAPLNDGSVPFALLEGRPSAPEFDTRPEFWEWVTATDLRITLNRLNTFGNEIFKDPSVLKSYFYAISDFSVGARCKCNGHASRCQKHYSADGFLHRTCQCEHFTAGPDCNECLPLYNDVPWSRGTAEDPHECQKCNCNGFSERCFFDKDLYNQTGHGGHCLECRGNRDGPNCERCRPYYFQPSGNSVCYPCNCNETGSWTLQCNSEGKCQCKPGVTGDKCDRCDNNFYDFGQNGCKECGCNVAGSVQNQASCNSITGVCACKENVEGRQCSNCKPGFFNLDVSNEFGCTPCFCYGHSSVCHSAPAYSKVIIENSFIKSSEKWRAELRDGRKATLNHNTQLQSLEIASVYDETIYFVASDRFLGDQRASYNHDLSFKLKINDASPNPSVEDIILEGAGLSISQPIFGQGNGLPSTAAHEFKFRLHENNEFGWQPHLTPIAFMSILSNLTAIKIRATYIPRGVGYLDEVTLETARRGAAGSPATWIEMCTCPDGYVGQFCETCSPGSRHEPISGGAFAPCVPCNCNSHAKICDADTGRCICEHNTAGANCDRCARGYYGNALQGTAYDCNPCPCPNRGACMLIGDDDTVVCLECPTGYAGPRCELCSDGYFGDSDGTTGSITSCRLCDCNLNVDPNAIGNCNRTTGECLKCIHNTGGFHCDQCLPGYYGDALAPKKGDCKPCLCYPYGTLEFEEGESNCDQLTGQCKCKPYVTGTNCDQCEPGYFDINSGQGCQSCQCDPVGSLNNTCDLQTGQCHCRPGIIGLRCDKCLPYHYGFSVEGCKPCECDNIGSKSPQCDKTGQCPCLENVEGRRCDRCKENKFDRQRDCVDCPPCYNLVKEAVDGHRSNLHTLEQLLSNISSADAVSLDENFENDLKKVHDRVNELADKVINSNTGANDGKVSSAKLDELYKKLGEIENTSKEIQNLTNVAKNVILEAEVNVTNAEQLITQAKQTLMKADDYLHTEGESALLKAIQKSNEVGRESDQMSQIARDARASVQKQEEEAERLKSLANDALNISLEAYNKAFEAINKQKNISEDLRKLNSSLIFAGEKLNSTIDQVKEARDQVSLAYNESLSIYRDAFALNIPMIDLSAVKENSVDFINSANENQKRVDTLLADNKNLLMDINDQLGSAERLLHSGLEQQQTADELLADVHSAHGRAEEAVKLGDKTLQEAQQTYNTLLEFNKVVQESKEQAKEAIAKIPEIQQQIWQSEQKVRTAEAAFAGAEVKAQMAKENAQDAEKKFAQKASEGAYKIRKSAEATLAAQGNLIAKVDDVKSRASSASDAINQLAERADVGHKTIFEAKAKVGQAKTNAAEVKKQADKAIEDINSIVRELNNLPDIDEATLTKLTEKLETAEKLFVESKIEEELNKLRTSKYQQVDRVKKYQEELDRLRKEVANLEDIRAALPTGCFKRIILEN</sequence>
<feature type="disulfide bond" evidence="27">
    <location>
        <begin position="1536"/>
        <end position="1545"/>
    </location>
</feature>
<dbReference type="SMART" id="SM00181">
    <property type="entry name" value="EGF"/>
    <property type="match status" value="5"/>
</dbReference>
<dbReference type="GO" id="GO:0048731">
    <property type="term" value="P:system development"/>
    <property type="evidence" value="ECO:0007669"/>
    <property type="project" value="UniProtKB-ARBA"/>
</dbReference>
<evidence type="ECO:0000259" key="31">
    <source>
        <dbReference type="PROSITE" id="PS51117"/>
    </source>
</evidence>
<comment type="similarity">
    <text evidence="4">Belongs to the peptidase M8 family.</text>
</comment>
<dbReference type="Gene3D" id="2.10.25.10">
    <property type="entry name" value="Laminin"/>
    <property type="match status" value="9"/>
</dbReference>
<evidence type="ECO:0000256" key="2">
    <source>
        <dbReference type="ARBA" id="ARBA00004302"/>
    </source>
</evidence>
<evidence type="ECO:0000256" key="27">
    <source>
        <dbReference type="PROSITE-ProRule" id="PRU00460"/>
    </source>
</evidence>
<feature type="disulfide bond" evidence="27">
    <location>
        <begin position="945"/>
        <end position="954"/>
    </location>
</feature>
<dbReference type="Pfam" id="PF00055">
    <property type="entry name" value="Laminin_N"/>
    <property type="match status" value="1"/>
</dbReference>
<dbReference type="PRINTS" id="PR00011">
    <property type="entry name" value="EGFLAMININ"/>
</dbReference>
<keyword evidence="23" id="KW-0131">Cell cycle</keyword>
<dbReference type="FunFam" id="2.10.25.10:FF:000105">
    <property type="entry name" value="laminin subunit gamma-1"/>
    <property type="match status" value="2"/>
</dbReference>
<feature type="disulfide bond" evidence="27">
    <location>
        <begin position="1489"/>
        <end position="1498"/>
    </location>
</feature>
<dbReference type="Pfam" id="PF01457">
    <property type="entry name" value="Peptidase_M8"/>
    <property type="match status" value="1"/>
</dbReference>
<dbReference type="FunFam" id="3.90.132.10:FF:000001">
    <property type="entry name" value="leishmanolysin-like peptidase isoform X2"/>
    <property type="match status" value="1"/>
</dbReference>
<evidence type="ECO:0000256" key="13">
    <source>
        <dbReference type="ARBA" id="ARBA00022776"/>
    </source>
</evidence>
<feature type="domain" description="Laminin IV type A" evidence="30">
    <location>
        <begin position="1051"/>
        <end position="1220"/>
    </location>
</feature>
<evidence type="ECO:0000256" key="7">
    <source>
        <dbReference type="ARBA" id="ARBA00022530"/>
    </source>
</evidence>
<feature type="disulfide bond" evidence="27">
    <location>
        <begin position="1273"/>
        <end position="1282"/>
    </location>
</feature>
<dbReference type="Gene3D" id="3.10.170.20">
    <property type="match status" value="1"/>
</dbReference>
<evidence type="ECO:0000256" key="18">
    <source>
        <dbReference type="ARBA" id="ARBA00023049"/>
    </source>
</evidence>